<name>A0A926GQ03_9RHOB</name>
<evidence type="ECO:0000256" key="1">
    <source>
        <dbReference type="SAM" id="MobiDB-lite"/>
    </source>
</evidence>
<feature type="compositionally biased region" description="Low complexity" evidence="1">
    <location>
        <begin position="175"/>
        <end position="187"/>
    </location>
</feature>
<organism evidence="4 5">
    <name type="scientific">Paracoccus amoyensis</name>
    <dbReference type="NCBI Taxonomy" id="2760093"/>
    <lineage>
        <taxon>Bacteria</taxon>
        <taxon>Pseudomonadati</taxon>
        <taxon>Pseudomonadota</taxon>
        <taxon>Alphaproteobacteria</taxon>
        <taxon>Rhodobacterales</taxon>
        <taxon>Paracoccaceae</taxon>
        <taxon>Paracoccus</taxon>
    </lineage>
</organism>
<reference evidence="4" key="1">
    <citation type="submission" date="2020-08" db="EMBL/GenBank/DDBJ databases">
        <title>Paracoccus amoyensis sp. nov., isolated from the surface seawater at coast of Xiamen, Fujian.</title>
        <authorList>
            <person name="Lyu L."/>
        </authorList>
    </citation>
    <scope>NUCLEOTIDE SEQUENCE</scope>
    <source>
        <strain evidence="4">11-3</strain>
    </source>
</reference>
<dbReference type="InterPro" id="IPR011723">
    <property type="entry name" value="Znf/thioredoxin_put"/>
</dbReference>
<feature type="transmembrane region" description="Helical" evidence="2">
    <location>
        <begin position="230"/>
        <end position="251"/>
    </location>
</feature>
<dbReference type="Proteomes" id="UP000608594">
    <property type="component" value="Unassembled WGS sequence"/>
</dbReference>
<feature type="region of interest" description="Disordered" evidence="1">
    <location>
        <begin position="166"/>
        <end position="189"/>
    </location>
</feature>
<dbReference type="Pfam" id="PF13717">
    <property type="entry name" value="Zn_ribbon_4"/>
    <property type="match status" value="1"/>
</dbReference>
<dbReference type="NCBIfam" id="TIGR02098">
    <property type="entry name" value="MJ0042_CXXC"/>
    <property type="match status" value="1"/>
</dbReference>
<evidence type="ECO:0000259" key="3">
    <source>
        <dbReference type="Pfam" id="PF13717"/>
    </source>
</evidence>
<comment type="caution">
    <text evidence="4">The sequence shown here is derived from an EMBL/GenBank/DDBJ whole genome shotgun (WGS) entry which is preliminary data.</text>
</comment>
<proteinExistence type="predicted"/>
<evidence type="ECO:0000313" key="5">
    <source>
        <dbReference type="Proteomes" id="UP000608594"/>
    </source>
</evidence>
<dbReference type="EMBL" id="JACOQL010000004">
    <property type="protein sequence ID" value="MBC9247850.1"/>
    <property type="molecule type" value="Genomic_DNA"/>
</dbReference>
<keyword evidence="2" id="KW-0812">Transmembrane</keyword>
<feature type="region of interest" description="Disordered" evidence="1">
    <location>
        <begin position="66"/>
        <end position="104"/>
    </location>
</feature>
<feature type="compositionally biased region" description="Low complexity" evidence="1">
    <location>
        <begin position="66"/>
        <end position="82"/>
    </location>
</feature>
<accession>A0A926GQ03</accession>
<keyword evidence="2" id="KW-1133">Transmembrane helix</keyword>
<protein>
    <submittedName>
        <fullName evidence="4">Zinc-ribbon domain-containing protein</fullName>
    </submittedName>
</protein>
<dbReference type="AlphaFoldDB" id="A0A926GQ03"/>
<sequence length="283" mass="30016">MAEIRLICPDCGTEYQIPEIAVPDGGRDVECSECGRVWHAAPPAAAVRPMEMGVYSYNFAEFKGLSTPDATPPTDAETASTPVPEHEAQSETVTTSQPIPAAAASSVPLKRRLPENVLNILLEEVEHERQARLAESNREAEQEPDPVTAQAVYALEEPDWPATTVIGKRRQTPEVPVAKVAPPVGAPESAQKAVQTSAHEAEAKAESVVTAAKPMNTLPVLAASQPKNDYWQGIGTAAAIAAILLAIYVIAPSGAPDGMLGDIRHGLDQARLWLQNAANGPQS</sequence>
<dbReference type="RefSeq" id="WP_187794341.1">
    <property type="nucleotide sequence ID" value="NZ_JACOQL010000004.1"/>
</dbReference>
<evidence type="ECO:0000313" key="4">
    <source>
        <dbReference type="EMBL" id="MBC9247850.1"/>
    </source>
</evidence>
<feature type="domain" description="Zinc finger/thioredoxin putative" evidence="3">
    <location>
        <begin position="6"/>
        <end position="38"/>
    </location>
</feature>
<keyword evidence="5" id="KW-1185">Reference proteome</keyword>
<evidence type="ECO:0000256" key="2">
    <source>
        <dbReference type="SAM" id="Phobius"/>
    </source>
</evidence>
<keyword evidence="2" id="KW-0472">Membrane</keyword>
<gene>
    <name evidence="4" type="ORF">H4P12_14310</name>
</gene>